<evidence type="ECO:0000256" key="3">
    <source>
        <dbReference type="ARBA" id="ARBA00022490"/>
    </source>
</evidence>
<comment type="subcellular location">
    <subcellularLocation>
        <location evidence="2 7">Cytoplasm</location>
    </subcellularLocation>
    <subcellularLocation>
        <location evidence="1">Nucleus</location>
    </subcellularLocation>
</comment>
<dbReference type="Pfam" id="PF17795">
    <property type="entry name" value="Vault_3"/>
    <property type="match status" value="1"/>
</dbReference>
<dbReference type="Gene3D" id="2.30.30.550">
    <property type="entry name" value="Major Vault Protein repeat"/>
    <property type="match status" value="1"/>
</dbReference>
<dbReference type="AlphaFoldDB" id="A0A9X8E3K7"/>
<evidence type="ECO:0000256" key="2">
    <source>
        <dbReference type="ARBA" id="ARBA00004496"/>
    </source>
</evidence>
<evidence type="ECO:0000259" key="11">
    <source>
        <dbReference type="Pfam" id="PF17796"/>
    </source>
</evidence>
<evidence type="ECO:0000259" key="8">
    <source>
        <dbReference type="Pfam" id="PF01505"/>
    </source>
</evidence>
<dbReference type="Pfam" id="PF17796">
    <property type="entry name" value="Vault_4"/>
    <property type="match status" value="1"/>
</dbReference>
<dbReference type="Gene3D" id="3.30.479.30">
    <property type="entry name" value="Band 7 domain"/>
    <property type="match status" value="1"/>
</dbReference>
<dbReference type="GO" id="GO:0005737">
    <property type="term" value="C:cytoplasm"/>
    <property type="evidence" value="ECO:0007669"/>
    <property type="project" value="UniProtKB-SubCell"/>
</dbReference>
<dbReference type="InterPro" id="IPR041136">
    <property type="entry name" value="Vault_4"/>
</dbReference>
<dbReference type="Pfam" id="PF11978">
    <property type="entry name" value="MVP_shoulder"/>
    <property type="match status" value="1"/>
</dbReference>
<dbReference type="EMBL" id="QUTI01021081">
    <property type="protein sequence ID" value="RLO08792.1"/>
    <property type="molecule type" value="Genomic_DNA"/>
</dbReference>
<name>A0A9X8E3K7_APHAT</name>
<dbReference type="InterPro" id="IPR002499">
    <property type="entry name" value="Vault_N"/>
</dbReference>
<keyword evidence="3 7" id="KW-0963">Cytoplasm</keyword>
<accession>A0A9X8E3K7</accession>
<feature type="repeat" description="MVP" evidence="7">
    <location>
        <begin position="36"/>
        <end position="87"/>
    </location>
</feature>
<dbReference type="Pfam" id="PF01505">
    <property type="entry name" value="Vault"/>
    <property type="match status" value="1"/>
</dbReference>
<dbReference type="GO" id="GO:1990904">
    <property type="term" value="C:ribonucleoprotein complex"/>
    <property type="evidence" value="ECO:0007669"/>
    <property type="project" value="UniProtKB-UniRule"/>
</dbReference>
<evidence type="ECO:0000259" key="9">
    <source>
        <dbReference type="Pfam" id="PF11978"/>
    </source>
</evidence>
<dbReference type="InterPro" id="IPR036013">
    <property type="entry name" value="Band_7/SPFH_dom_sf"/>
</dbReference>
<dbReference type="InterPro" id="IPR043179">
    <property type="entry name" value="Vault_2_sf"/>
</dbReference>
<dbReference type="InterPro" id="IPR041139">
    <property type="entry name" value="MVP_rep_dom"/>
</dbReference>
<feature type="domain" description="Major vault protein repeat" evidence="10">
    <location>
        <begin position="147"/>
        <end position="208"/>
    </location>
</feature>
<evidence type="ECO:0000256" key="6">
    <source>
        <dbReference type="ARBA" id="ARBA00023274"/>
    </source>
</evidence>
<dbReference type="Gene3D" id="2.30.30.570">
    <property type="match status" value="1"/>
</dbReference>
<evidence type="ECO:0000256" key="5">
    <source>
        <dbReference type="ARBA" id="ARBA00023242"/>
    </source>
</evidence>
<gene>
    <name evidence="12" type="ORF">DYB28_011552</name>
</gene>
<evidence type="ECO:0000256" key="7">
    <source>
        <dbReference type="PROSITE-ProRule" id="PRU00571"/>
    </source>
</evidence>
<evidence type="ECO:0000259" key="10">
    <source>
        <dbReference type="Pfam" id="PF17795"/>
    </source>
</evidence>
<feature type="domain" description="Major vault protein repeat" evidence="11">
    <location>
        <begin position="83"/>
        <end position="125"/>
    </location>
</feature>
<dbReference type="Gene3D" id="6.10.250.720">
    <property type="match status" value="1"/>
</dbReference>
<evidence type="ECO:0000256" key="1">
    <source>
        <dbReference type="ARBA" id="ARBA00004123"/>
    </source>
</evidence>
<dbReference type="Proteomes" id="UP000275652">
    <property type="component" value="Unassembled WGS sequence"/>
</dbReference>
<dbReference type="PANTHER" id="PTHR14165">
    <property type="entry name" value="MAJOR VAULT PROTEIN"/>
    <property type="match status" value="1"/>
</dbReference>
<feature type="domain" description="Major vault protein shoulder" evidence="9">
    <location>
        <begin position="237"/>
        <end position="280"/>
    </location>
</feature>
<reference evidence="12 13" key="1">
    <citation type="journal article" date="2018" name="J. Invertebr. Pathol.">
        <title>New genotyping method for the causative agent of crayfish plague (Aphanomyces astaci) based on whole genome data.</title>
        <authorList>
            <person name="Minardi D."/>
            <person name="Studholme D.J."/>
            <person name="van der Giezen M."/>
            <person name="Pretto T."/>
            <person name="Oidtmann B."/>
        </authorList>
    </citation>
    <scope>NUCLEOTIDE SEQUENCE [LARGE SCALE GENOMIC DNA]</scope>
    <source>
        <strain evidence="12 13">KB13</strain>
    </source>
</reference>
<dbReference type="InterPro" id="IPR043023">
    <property type="entry name" value="MVP_rep_sf"/>
</dbReference>
<feature type="non-terminal residue" evidence="12">
    <location>
        <position position="1"/>
    </location>
</feature>
<keyword evidence="6 7" id="KW-0687">Ribonucleoprotein</keyword>
<evidence type="ECO:0000256" key="4">
    <source>
        <dbReference type="ARBA" id="ARBA00022737"/>
    </source>
</evidence>
<feature type="domain" description="Major vault protein repeat" evidence="8">
    <location>
        <begin position="34"/>
        <end position="74"/>
    </location>
</feature>
<evidence type="ECO:0008006" key="14">
    <source>
        <dbReference type="Google" id="ProtNLM"/>
    </source>
</evidence>
<sequence>MLGTRELRKGETSFFLQPGESLEGERGIQNVCLLAHDEAVLVQANERFVDETTADVREAGVKWMVYGPCEYIPPISCVYIVVGIYVRDTKSGNVRAVTGATYMLQPTEELWAKHMGDEIEELLQMDSYVDDTAPLSAAAMSRDPTRVVTFEVPHNTAIQVYDYSSTMSRIMFGPTLVMLNPEEQFTVIKLSGNVPKTPKAIKTLCLQLGPDFMRDQVYVYLDCRDADGLVRQILILAQIIRTSIFGVDDAASGKLKAQLVFPANNLCITNVDIQSAEPVDAQTRDSLQKSVQLAIEITTKSQEAKAKAIAMKEDEEAKGLLVTQQLENQTNAEKARKQLVELSAQCAAVEAEGVAVAQAKAK</sequence>
<dbReference type="PROSITE" id="PS51224">
    <property type="entry name" value="MVP"/>
    <property type="match status" value="1"/>
</dbReference>
<dbReference type="PANTHER" id="PTHR14165:SF3">
    <property type="entry name" value="MAJOR VAULT PROTEIN"/>
    <property type="match status" value="1"/>
</dbReference>
<protein>
    <recommendedName>
        <fullName evidence="14">Band 7 domain-containing protein</fullName>
    </recommendedName>
</protein>
<dbReference type="GO" id="GO:0005634">
    <property type="term" value="C:nucleus"/>
    <property type="evidence" value="ECO:0007669"/>
    <property type="project" value="UniProtKB-SubCell"/>
</dbReference>
<keyword evidence="4" id="KW-0677">Repeat</keyword>
<evidence type="ECO:0000313" key="13">
    <source>
        <dbReference type="Proteomes" id="UP000275652"/>
    </source>
</evidence>
<dbReference type="InterPro" id="IPR040989">
    <property type="entry name" value="Vault_3"/>
</dbReference>
<dbReference type="Gene3D" id="2.30.30.620">
    <property type="match status" value="1"/>
</dbReference>
<dbReference type="InterPro" id="IPR021870">
    <property type="entry name" value="MVP_shoulder"/>
</dbReference>
<proteinExistence type="predicted"/>
<comment type="caution">
    <text evidence="12">The sequence shown here is derived from an EMBL/GenBank/DDBJ whole genome shotgun (WGS) entry which is preliminary data.</text>
</comment>
<organism evidence="12 13">
    <name type="scientific">Aphanomyces astaci</name>
    <name type="common">Crayfish plague agent</name>
    <dbReference type="NCBI Taxonomy" id="112090"/>
    <lineage>
        <taxon>Eukaryota</taxon>
        <taxon>Sar</taxon>
        <taxon>Stramenopiles</taxon>
        <taxon>Oomycota</taxon>
        <taxon>Saprolegniomycetes</taxon>
        <taxon>Saprolegniales</taxon>
        <taxon>Verrucalvaceae</taxon>
        <taxon>Aphanomyces</taxon>
    </lineage>
</organism>
<dbReference type="InterPro" id="IPR039059">
    <property type="entry name" value="MVP"/>
</dbReference>
<dbReference type="FunFam" id="2.30.30.570:FF:000001">
    <property type="entry name" value="major vault protein-like"/>
    <property type="match status" value="1"/>
</dbReference>
<dbReference type="Gene3D" id="2.30.30.560">
    <property type="match status" value="1"/>
</dbReference>
<evidence type="ECO:0000313" key="12">
    <source>
        <dbReference type="EMBL" id="RLO08792.1"/>
    </source>
</evidence>
<keyword evidence="5" id="KW-0539">Nucleus</keyword>